<feature type="compositionally biased region" description="Basic residues" evidence="6">
    <location>
        <begin position="280"/>
        <end position="291"/>
    </location>
</feature>
<dbReference type="RefSeq" id="WP_008362751.1">
    <property type="nucleotide sequence ID" value="NZ_VFOV01000001.1"/>
</dbReference>
<keyword evidence="3 7" id="KW-0812">Transmembrane</keyword>
<feature type="transmembrane region" description="Helical" evidence="7">
    <location>
        <begin position="37"/>
        <end position="57"/>
    </location>
</feature>
<comment type="subcellular location">
    <subcellularLocation>
        <location evidence="1">Cell membrane</location>
        <topology evidence="1">Multi-pass membrane protein</topology>
    </subcellularLocation>
</comment>
<evidence type="ECO:0000256" key="3">
    <source>
        <dbReference type="ARBA" id="ARBA00022692"/>
    </source>
</evidence>
<evidence type="ECO:0000256" key="5">
    <source>
        <dbReference type="ARBA" id="ARBA00023136"/>
    </source>
</evidence>
<protein>
    <submittedName>
        <fullName evidence="8">Putative membrane protein</fullName>
    </submittedName>
</protein>
<feature type="transmembrane region" description="Helical" evidence="7">
    <location>
        <begin position="99"/>
        <end position="124"/>
    </location>
</feature>
<feature type="transmembrane region" description="Helical" evidence="7">
    <location>
        <begin position="145"/>
        <end position="165"/>
    </location>
</feature>
<evidence type="ECO:0000313" key="8">
    <source>
        <dbReference type="EMBL" id="TQL70438.1"/>
    </source>
</evidence>
<evidence type="ECO:0000256" key="6">
    <source>
        <dbReference type="SAM" id="MobiDB-lite"/>
    </source>
</evidence>
<name>A0A543ACX9_9ACTN</name>
<proteinExistence type="predicted"/>
<feature type="transmembrane region" description="Helical" evidence="7">
    <location>
        <begin position="251"/>
        <end position="271"/>
    </location>
</feature>
<dbReference type="Pfam" id="PF09678">
    <property type="entry name" value="Caa3_CtaG"/>
    <property type="match status" value="1"/>
</dbReference>
<dbReference type="InterPro" id="IPR019108">
    <property type="entry name" value="Caa3_assmbl_CtaG-rel"/>
</dbReference>
<dbReference type="EMBL" id="VFOV01000001">
    <property type="protein sequence ID" value="TQL70438.1"/>
    <property type="molecule type" value="Genomic_DNA"/>
</dbReference>
<feature type="transmembrane region" description="Helical" evidence="7">
    <location>
        <begin position="177"/>
        <end position="199"/>
    </location>
</feature>
<dbReference type="AlphaFoldDB" id="A0A543ACX9"/>
<evidence type="ECO:0000256" key="1">
    <source>
        <dbReference type="ARBA" id="ARBA00004651"/>
    </source>
</evidence>
<keyword evidence="4 7" id="KW-1133">Transmembrane helix</keyword>
<keyword evidence="2" id="KW-1003">Cell membrane</keyword>
<gene>
    <name evidence="8" type="ORF">FB381_4371</name>
</gene>
<evidence type="ECO:0000313" key="9">
    <source>
        <dbReference type="Proteomes" id="UP000320209"/>
    </source>
</evidence>
<reference evidence="8 9" key="1">
    <citation type="submission" date="2019-06" db="EMBL/GenBank/DDBJ databases">
        <title>Sequencing the genomes of 1000 actinobacteria strains.</title>
        <authorList>
            <person name="Klenk H.-P."/>
        </authorList>
    </citation>
    <scope>NUCLEOTIDE SEQUENCE [LARGE SCALE GENOMIC DNA]</scope>
    <source>
        <strain evidence="8 9">DSM 25218</strain>
    </source>
</reference>
<keyword evidence="9" id="KW-1185">Reference proteome</keyword>
<organism evidence="8 9">
    <name type="scientific">Nocardioides albertanoniae</name>
    <dbReference type="NCBI Taxonomy" id="1175486"/>
    <lineage>
        <taxon>Bacteria</taxon>
        <taxon>Bacillati</taxon>
        <taxon>Actinomycetota</taxon>
        <taxon>Actinomycetes</taxon>
        <taxon>Propionibacteriales</taxon>
        <taxon>Nocardioidaceae</taxon>
        <taxon>Nocardioides</taxon>
    </lineage>
</organism>
<comment type="caution">
    <text evidence="8">The sequence shown here is derived from an EMBL/GenBank/DDBJ whole genome shotgun (WGS) entry which is preliminary data.</text>
</comment>
<keyword evidence="5 7" id="KW-0472">Membrane</keyword>
<evidence type="ECO:0000256" key="4">
    <source>
        <dbReference type="ARBA" id="ARBA00022989"/>
    </source>
</evidence>
<sequence length="301" mass="32545">MSSIITAMPRAQADVLAHGPEGHNTGIWTDTVGVLSVWFPLLLVASLAIGYLWLSLRERGRRGWPMHRIALYLFGSALIIFALSPGIDGYADRDFGGHMAQHLLLAMIAPLALVLAAPITLLLRQLPHRQARRLGRLLHTRFIRALSHPFLALVLTSGGLIALYFTPLYALSTEHDAVHIAVHAHLLASGLLFAWAIAGPDPSPGRASVRLRLVVLAVSIAIHSTVAQLIFAGLLVQVREPIAEMQAAGNLMYFGGDIAELLLAVALLLTWKTAPSSTRSGHRSSRARHERLARTATPEGA</sequence>
<dbReference type="Proteomes" id="UP000320209">
    <property type="component" value="Unassembled WGS sequence"/>
</dbReference>
<evidence type="ECO:0000256" key="7">
    <source>
        <dbReference type="SAM" id="Phobius"/>
    </source>
</evidence>
<feature type="region of interest" description="Disordered" evidence="6">
    <location>
        <begin position="275"/>
        <end position="301"/>
    </location>
</feature>
<evidence type="ECO:0000256" key="2">
    <source>
        <dbReference type="ARBA" id="ARBA00022475"/>
    </source>
</evidence>
<feature type="transmembrane region" description="Helical" evidence="7">
    <location>
        <begin position="211"/>
        <end position="231"/>
    </location>
</feature>
<dbReference type="GO" id="GO:0005886">
    <property type="term" value="C:plasma membrane"/>
    <property type="evidence" value="ECO:0007669"/>
    <property type="project" value="UniProtKB-SubCell"/>
</dbReference>
<feature type="transmembrane region" description="Helical" evidence="7">
    <location>
        <begin position="69"/>
        <end position="87"/>
    </location>
</feature>
<accession>A0A543ACX9</accession>